<dbReference type="InterPro" id="IPR038062">
    <property type="entry name" value="ScdA-like_N_sf"/>
</dbReference>
<accession>A0ABS4GCI0</accession>
<proteinExistence type="predicted"/>
<dbReference type="Gene3D" id="1.10.3910.10">
    <property type="entry name" value="SP0561-like"/>
    <property type="match status" value="1"/>
</dbReference>
<keyword evidence="1" id="KW-0808">Transferase</keyword>
<evidence type="ECO:0000313" key="2">
    <source>
        <dbReference type="Proteomes" id="UP001519342"/>
    </source>
</evidence>
<dbReference type="RefSeq" id="WP_209510843.1">
    <property type="nucleotide sequence ID" value="NZ_JAGGKS010000002.1"/>
</dbReference>
<dbReference type="GO" id="GO:0016779">
    <property type="term" value="F:nucleotidyltransferase activity"/>
    <property type="evidence" value="ECO:0007669"/>
    <property type="project" value="UniProtKB-KW"/>
</dbReference>
<comment type="caution">
    <text evidence="1">The sequence shown here is derived from an EMBL/GenBank/DDBJ whole genome shotgun (WGS) entry which is preliminary data.</text>
</comment>
<protein>
    <submittedName>
        <fullName evidence="1">UTP-glucose-1-phosphate uridylyltransferase</fullName>
    </submittedName>
</protein>
<organism evidence="1 2">
    <name type="scientific">Sedimentibacter acidaminivorans</name>
    <dbReference type="NCBI Taxonomy" id="913099"/>
    <lineage>
        <taxon>Bacteria</taxon>
        <taxon>Bacillati</taxon>
        <taxon>Bacillota</taxon>
        <taxon>Tissierellia</taxon>
        <taxon>Sedimentibacter</taxon>
    </lineage>
</organism>
<sequence>MIKKEMTILDIVEKYPKTEEIFKSYDKLVGKCVLCNNLFDSLDSFTADNNIDLQDLIDKIDNSI</sequence>
<keyword evidence="2" id="KW-1185">Reference proteome</keyword>
<reference evidence="1 2" key="1">
    <citation type="submission" date="2021-03" db="EMBL/GenBank/DDBJ databases">
        <title>Genomic Encyclopedia of Type Strains, Phase IV (KMG-IV): sequencing the most valuable type-strain genomes for metagenomic binning, comparative biology and taxonomic classification.</title>
        <authorList>
            <person name="Goeker M."/>
        </authorList>
    </citation>
    <scope>NUCLEOTIDE SEQUENCE [LARGE SCALE GENOMIC DNA]</scope>
    <source>
        <strain evidence="1 2">DSM 24004</strain>
    </source>
</reference>
<evidence type="ECO:0000313" key="1">
    <source>
        <dbReference type="EMBL" id="MBP1925095.1"/>
    </source>
</evidence>
<dbReference type="EMBL" id="JAGGKS010000002">
    <property type="protein sequence ID" value="MBP1925095.1"/>
    <property type="molecule type" value="Genomic_DNA"/>
</dbReference>
<name>A0ABS4GCI0_9FIRM</name>
<gene>
    <name evidence="1" type="ORF">J2Z76_000952</name>
</gene>
<dbReference type="SUPFAM" id="SSF140683">
    <property type="entry name" value="SP0561-like"/>
    <property type="match status" value="1"/>
</dbReference>
<keyword evidence="1" id="KW-0548">Nucleotidyltransferase</keyword>
<dbReference type="Proteomes" id="UP001519342">
    <property type="component" value="Unassembled WGS sequence"/>
</dbReference>